<accession>A0A8B6GIF9</accession>
<evidence type="ECO:0000256" key="1">
    <source>
        <dbReference type="SAM" id="MobiDB-lite"/>
    </source>
</evidence>
<evidence type="ECO:0000313" key="3">
    <source>
        <dbReference type="Proteomes" id="UP000596742"/>
    </source>
</evidence>
<protein>
    <submittedName>
        <fullName evidence="2">Uncharacterized protein</fullName>
    </submittedName>
</protein>
<feature type="compositionally biased region" description="Basic and acidic residues" evidence="1">
    <location>
        <begin position="99"/>
        <end position="119"/>
    </location>
</feature>
<evidence type="ECO:0000313" key="2">
    <source>
        <dbReference type="EMBL" id="VDI64330.1"/>
    </source>
</evidence>
<dbReference type="EMBL" id="UYJE01008497">
    <property type="protein sequence ID" value="VDI64330.1"/>
    <property type="molecule type" value="Genomic_DNA"/>
</dbReference>
<comment type="caution">
    <text evidence="2">The sequence shown here is derived from an EMBL/GenBank/DDBJ whole genome shotgun (WGS) entry which is preliminary data.</text>
</comment>
<reference evidence="2" key="1">
    <citation type="submission" date="2018-11" db="EMBL/GenBank/DDBJ databases">
        <authorList>
            <person name="Alioto T."/>
            <person name="Alioto T."/>
        </authorList>
    </citation>
    <scope>NUCLEOTIDE SEQUENCE</scope>
</reference>
<sequence>MSRKNFELLLPGEHEYSRFNKVLTEDFEDVRTTPFMNDEVNEGYIEDGKSCEKRKDYEYEHFTWNSNYLGDKMRISLIWTRDEYVNTNKGVKHKSKSSKARDTKRLKTWQDKKENLHNDDDIDTSDIDTDSSEEDMSESSDEKSTNRQVDIPLVAPEKVNIRPVTKITQPIRVSINKSINKNNHESPPEKRVCRSSILERVWKFKNISVHTNIKECEHVVNRMTK</sequence>
<dbReference type="AlphaFoldDB" id="A0A8B6GIF9"/>
<proteinExistence type="predicted"/>
<feature type="region of interest" description="Disordered" evidence="1">
    <location>
        <begin position="89"/>
        <end position="149"/>
    </location>
</feature>
<keyword evidence="3" id="KW-1185">Reference proteome</keyword>
<feature type="compositionally biased region" description="Acidic residues" evidence="1">
    <location>
        <begin position="120"/>
        <end position="139"/>
    </location>
</feature>
<dbReference type="Proteomes" id="UP000596742">
    <property type="component" value="Unassembled WGS sequence"/>
</dbReference>
<organism evidence="2 3">
    <name type="scientific">Mytilus galloprovincialis</name>
    <name type="common">Mediterranean mussel</name>
    <dbReference type="NCBI Taxonomy" id="29158"/>
    <lineage>
        <taxon>Eukaryota</taxon>
        <taxon>Metazoa</taxon>
        <taxon>Spiralia</taxon>
        <taxon>Lophotrochozoa</taxon>
        <taxon>Mollusca</taxon>
        <taxon>Bivalvia</taxon>
        <taxon>Autobranchia</taxon>
        <taxon>Pteriomorphia</taxon>
        <taxon>Mytilida</taxon>
        <taxon>Mytiloidea</taxon>
        <taxon>Mytilidae</taxon>
        <taxon>Mytilinae</taxon>
        <taxon>Mytilus</taxon>
    </lineage>
</organism>
<name>A0A8B6GIF9_MYTGA</name>
<gene>
    <name evidence="2" type="ORF">MGAL_10B013038</name>
</gene>